<evidence type="ECO:0000256" key="1">
    <source>
        <dbReference type="ARBA" id="ARBA00006754"/>
    </source>
</evidence>
<feature type="domain" description="RsbT co-antagonist protein RsbRD N-terminal" evidence="3">
    <location>
        <begin position="22"/>
        <end position="160"/>
    </location>
</feature>
<proteinExistence type="inferred from homology"/>
<accession>A0A7K0C2P9</accession>
<reference evidence="5 6" key="1">
    <citation type="submission" date="2019-10" db="EMBL/GenBank/DDBJ databases">
        <title>Actinomadura rubteroloni sp. nov. and Actinomadura macrotermitis sp. nov., isolated from the gut of fungus growing-termite Macrotermes natalensis.</title>
        <authorList>
            <person name="Benndorf R."/>
            <person name="Martin K."/>
            <person name="Kuefner M."/>
            <person name="De Beer W."/>
            <person name="Kaster A.-K."/>
            <person name="Vollmers J."/>
            <person name="Poulsen M."/>
            <person name="Beemelmanns C."/>
        </authorList>
    </citation>
    <scope>NUCLEOTIDE SEQUENCE [LARGE SCALE GENOMIC DNA]</scope>
    <source>
        <strain evidence="5 6">RB68</strain>
    </source>
</reference>
<dbReference type="InterPro" id="IPR042070">
    <property type="entry name" value="PucR_C-HTH_sf"/>
</dbReference>
<sequence length="390" mass="42219">MAKPVTSPLLTRCAPALLARMDRLGDTIYRAIITEVEFYAGMDAELLADMRAVNERTVTEMLTRTAAGRPATNAPARRNARRRALQGVPVDALLQAYRIGIRVLWEEFTVEAEKLPDITLEEMAQASTAMWTMADTTSQAVNEVYRDTMVGLARDDERQRLVLLSALFEGRVADWVMLGGTGRALGLPERGPYLGVAASHHDDVAALERGLLRQGLRSAWQPRADELAGIVAVPQPADAALALTTLDGLVSGRAGVSPPYSGLRDTADGLRLALLARAALPAGSRGAATLDERPVAALVAASPDLAGRLITAVLRPVLDHPDHEALLEALEVWLETGGSTAEVAARLFCHRNTVRNRLDRVERLTGRSLSRPADIATLYAALWAHRLKRD</sequence>
<evidence type="ECO:0000259" key="4">
    <source>
        <dbReference type="Pfam" id="PF17853"/>
    </source>
</evidence>
<evidence type="ECO:0000259" key="2">
    <source>
        <dbReference type="Pfam" id="PF13556"/>
    </source>
</evidence>
<dbReference type="Pfam" id="PF17853">
    <property type="entry name" value="GGDEF_2"/>
    <property type="match status" value="1"/>
</dbReference>
<evidence type="ECO:0000259" key="3">
    <source>
        <dbReference type="Pfam" id="PF14361"/>
    </source>
</evidence>
<evidence type="ECO:0000313" key="6">
    <source>
        <dbReference type="Proteomes" id="UP000487268"/>
    </source>
</evidence>
<dbReference type="Proteomes" id="UP000487268">
    <property type="component" value="Unassembled WGS sequence"/>
</dbReference>
<dbReference type="InterPro" id="IPR025736">
    <property type="entry name" value="PucR_C-HTH_dom"/>
</dbReference>
<dbReference type="EMBL" id="WEGH01000004">
    <property type="protein sequence ID" value="MQY07719.1"/>
    <property type="molecule type" value="Genomic_DNA"/>
</dbReference>
<evidence type="ECO:0000313" key="5">
    <source>
        <dbReference type="EMBL" id="MQY07719.1"/>
    </source>
</evidence>
<dbReference type="AlphaFoldDB" id="A0A7K0C2P9"/>
<organism evidence="5 6">
    <name type="scientific">Actinomadura macrotermitis</name>
    <dbReference type="NCBI Taxonomy" id="2585200"/>
    <lineage>
        <taxon>Bacteria</taxon>
        <taxon>Bacillati</taxon>
        <taxon>Actinomycetota</taxon>
        <taxon>Actinomycetes</taxon>
        <taxon>Streptosporangiales</taxon>
        <taxon>Thermomonosporaceae</taxon>
        <taxon>Actinomadura</taxon>
    </lineage>
</organism>
<dbReference type="PANTHER" id="PTHR33744">
    <property type="entry name" value="CARBOHYDRATE DIACID REGULATOR"/>
    <property type="match status" value="1"/>
</dbReference>
<comment type="caution">
    <text evidence="5">The sequence shown here is derived from an EMBL/GenBank/DDBJ whole genome shotgun (WGS) entry which is preliminary data.</text>
</comment>
<dbReference type="RefSeq" id="WP_235960390.1">
    <property type="nucleotide sequence ID" value="NZ_WEGH01000004.1"/>
</dbReference>
<dbReference type="InterPro" id="IPR051448">
    <property type="entry name" value="CdaR-like_regulators"/>
</dbReference>
<dbReference type="Pfam" id="PF13556">
    <property type="entry name" value="HTH_30"/>
    <property type="match status" value="1"/>
</dbReference>
<dbReference type="InterPro" id="IPR041522">
    <property type="entry name" value="CdaR_GGDEF"/>
</dbReference>
<dbReference type="InterPro" id="IPR025751">
    <property type="entry name" value="RsbRD_N_dom"/>
</dbReference>
<feature type="domain" description="PucR C-terminal helix-turn-helix" evidence="2">
    <location>
        <begin position="326"/>
        <end position="383"/>
    </location>
</feature>
<protein>
    <recommendedName>
        <fullName evidence="7">PucR family transcriptional regulator</fullName>
    </recommendedName>
</protein>
<gene>
    <name evidence="5" type="ORF">ACRB68_58210</name>
</gene>
<evidence type="ECO:0008006" key="7">
    <source>
        <dbReference type="Google" id="ProtNLM"/>
    </source>
</evidence>
<dbReference type="Pfam" id="PF14361">
    <property type="entry name" value="RsbRD_N"/>
    <property type="match status" value="1"/>
</dbReference>
<keyword evidence="6" id="KW-1185">Reference proteome</keyword>
<comment type="similarity">
    <text evidence="1">Belongs to the CdaR family.</text>
</comment>
<name>A0A7K0C2P9_9ACTN</name>
<feature type="domain" description="CdaR GGDEF-like" evidence="4">
    <location>
        <begin position="182"/>
        <end position="278"/>
    </location>
</feature>
<dbReference type="Gene3D" id="1.10.10.2840">
    <property type="entry name" value="PucR C-terminal helix-turn-helix domain"/>
    <property type="match status" value="1"/>
</dbReference>
<dbReference type="PANTHER" id="PTHR33744:SF1">
    <property type="entry name" value="DNA-BINDING TRANSCRIPTIONAL ACTIVATOR ADER"/>
    <property type="match status" value="1"/>
</dbReference>